<dbReference type="Proteomes" id="UP000632195">
    <property type="component" value="Unassembled WGS sequence"/>
</dbReference>
<dbReference type="RefSeq" id="WP_188680025.1">
    <property type="nucleotide sequence ID" value="NZ_BMNY01000001.1"/>
</dbReference>
<dbReference type="Pfam" id="PF03029">
    <property type="entry name" value="ATP_bind_1"/>
    <property type="match status" value="1"/>
</dbReference>
<dbReference type="PANTHER" id="PTHR21231">
    <property type="entry name" value="XPA-BINDING PROTEIN 1-RELATED"/>
    <property type="match status" value="1"/>
</dbReference>
<evidence type="ECO:0000256" key="2">
    <source>
        <dbReference type="ARBA" id="ARBA00022741"/>
    </source>
</evidence>
<evidence type="ECO:0000313" key="5">
    <source>
        <dbReference type="EMBL" id="GGM69919.1"/>
    </source>
</evidence>
<dbReference type="SUPFAM" id="SSF52540">
    <property type="entry name" value="P-loop containing nucleoside triphosphate hydrolases"/>
    <property type="match status" value="1"/>
</dbReference>
<protein>
    <submittedName>
        <fullName evidence="5">GTPase</fullName>
    </submittedName>
</protein>
<sequence length="259" mass="28980">MIGSLFVTGPAGTGKSTLCGALKEWFIKQEYDVAVVNLDPGSEFVPYEPDVDVREIISLPDVMSEFNLGPNGAQIVASDLMLENVDKMQEYLSEFNDYYVIFDTPGQIELFAFRQGSPMLVDKLSGGRAMLAFVTDAVLSTSPSGLVSQMMLYGSVFSRFYKPMLYIVNKTDLIGEDDLDEIKTWFNDSEELRNALFEERQEMLKDYLSGVITALQDSGMFSEIIPVSSRDFTGLEDIYSKMSLFFEGGADTDTLYRDD</sequence>
<reference evidence="5" key="2">
    <citation type="submission" date="2022-09" db="EMBL/GenBank/DDBJ databases">
        <authorList>
            <person name="Sun Q."/>
            <person name="Ohkuma M."/>
        </authorList>
    </citation>
    <scope>NUCLEOTIDE SEQUENCE</scope>
    <source>
        <strain evidence="5">JCM 13583</strain>
    </source>
</reference>
<comment type="similarity">
    <text evidence="1">Belongs to the GPN-loop GTPase family.</text>
</comment>
<keyword evidence="6" id="KW-1185">Reference proteome</keyword>
<keyword evidence="2" id="KW-0547">Nucleotide-binding</keyword>
<dbReference type="AlphaFoldDB" id="A0AA37BQD7"/>
<dbReference type="GO" id="GO:0003924">
    <property type="term" value="F:GTPase activity"/>
    <property type="evidence" value="ECO:0007669"/>
    <property type="project" value="TreeGrafter"/>
</dbReference>
<dbReference type="NCBIfam" id="NF010341">
    <property type="entry name" value="PRK13768.1-3"/>
    <property type="match status" value="1"/>
</dbReference>
<dbReference type="GO" id="GO:0005525">
    <property type="term" value="F:GTP binding"/>
    <property type="evidence" value="ECO:0007669"/>
    <property type="project" value="UniProtKB-KW"/>
</dbReference>
<accession>A0AA37BQD7</accession>
<evidence type="ECO:0000313" key="6">
    <source>
        <dbReference type="Proteomes" id="UP000632195"/>
    </source>
</evidence>
<evidence type="ECO:0000256" key="3">
    <source>
        <dbReference type="ARBA" id="ARBA00022801"/>
    </source>
</evidence>
<dbReference type="EMBL" id="BMNY01000001">
    <property type="protein sequence ID" value="GGM69919.1"/>
    <property type="molecule type" value="Genomic_DNA"/>
</dbReference>
<keyword evidence="4" id="KW-0342">GTP-binding</keyword>
<name>A0AA37BQD7_9ARCH</name>
<keyword evidence="3" id="KW-0378">Hydrolase</keyword>
<dbReference type="Gene3D" id="3.40.50.300">
    <property type="entry name" value="P-loop containing nucleotide triphosphate hydrolases"/>
    <property type="match status" value="1"/>
</dbReference>
<comment type="caution">
    <text evidence="5">The sequence shown here is derived from an EMBL/GenBank/DDBJ whole genome shotgun (WGS) entry which is preliminary data.</text>
</comment>
<dbReference type="InterPro" id="IPR004130">
    <property type="entry name" value="Gpn"/>
</dbReference>
<organism evidence="5 6">
    <name type="scientific">Thermogymnomonas acidicola</name>
    <dbReference type="NCBI Taxonomy" id="399579"/>
    <lineage>
        <taxon>Archaea</taxon>
        <taxon>Methanobacteriati</taxon>
        <taxon>Thermoplasmatota</taxon>
        <taxon>Thermoplasmata</taxon>
        <taxon>Thermoplasmatales</taxon>
        <taxon>Thermogymnomonas</taxon>
    </lineage>
</organism>
<evidence type="ECO:0000256" key="1">
    <source>
        <dbReference type="ARBA" id="ARBA00005290"/>
    </source>
</evidence>
<reference evidence="5" key="1">
    <citation type="journal article" date="2014" name="Int. J. Syst. Evol. Microbiol.">
        <title>Complete genome sequence of Corynebacterium casei LMG S-19264T (=DSM 44701T), isolated from a smear-ripened cheese.</title>
        <authorList>
            <consortium name="US DOE Joint Genome Institute (JGI-PGF)"/>
            <person name="Walter F."/>
            <person name="Albersmeier A."/>
            <person name="Kalinowski J."/>
            <person name="Ruckert C."/>
        </authorList>
    </citation>
    <scope>NUCLEOTIDE SEQUENCE</scope>
    <source>
        <strain evidence="5">JCM 13583</strain>
    </source>
</reference>
<evidence type="ECO:0000256" key="4">
    <source>
        <dbReference type="ARBA" id="ARBA00023134"/>
    </source>
</evidence>
<proteinExistence type="inferred from homology"/>
<dbReference type="InterPro" id="IPR027417">
    <property type="entry name" value="P-loop_NTPase"/>
</dbReference>
<dbReference type="PANTHER" id="PTHR21231:SF8">
    <property type="entry name" value="GPN-LOOP GTPASE 1"/>
    <property type="match status" value="1"/>
</dbReference>
<gene>
    <name evidence="5" type="ORF">GCM10007108_04990</name>
</gene>